<keyword evidence="2 4" id="KW-0479">Metal-binding</keyword>
<keyword evidence="1 4" id="KW-0349">Heme</keyword>
<dbReference type="Pfam" id="PF13442">
    <property type="entry name" value="Cytochrome_CBB3"/>
    <property type="match status" value="1"/>
</dbReference>
<name>A0A318KHD6_9NEIS</name>
<sequence>MNWRALAVLGLSLASAAHAAEPPSPARAAALSHMLHQECGACHGLRLTGGLGSPLTAAALADKPADSLTATILDGRPGSAMPPWRPFVSADEARWLVEQLQQGRLP</sequence>
<dbReference type="AlphaFoldDB" id="A0A318KHD6"/>
<keyword evidence="8" id="KW-1185">Reference proteome</keyword>
<dbReference type="InterPro" id="IPR036909">
    <property type="entry name" value="Cyt_c-like_dom_sf"/>
</dbReference>
<feature type="domain" description="Cytochrome c" evidence="6">
    <location>
        <begin position="26"/>
        <end position="104"/>
    </location>
</feature>
<dbReference type="Gene3D" id="1.10.760.10">
    <property type="entry name" value="Cytochrome c-like domain"/>
    <property type="match status" value="1"/>
</dbReference>
<dbReference type="EMBL" id="QJKI01000018">
    <property type="protein sequence ID" value="PXX77251.1"/>
    <property type="molecule type" value="Genomic_DNA"/>
</dbReference>
<evidence type="ECO:0000256" key="1">
    <source>
        <dbReference type="ARBA" id="ARBA00022617"/>
    </source>
</evidence>
<evidence type="ECO:0000256" key="2">
    <source>
        <dbReference type="ARBA" id="ARBA00022723"/>
    </source>
</evidence>
<proteinExistence type="predicted"/>
<dbReference type="InterPro" id="IPR009056">
    <property type="entry name" value="Cyt_c-like_dom"/>
</dbReference>
<evidence type="ECO:0000313" key="8">
    <source>
        <dbReference type="Proteomes" id="UP000247555"/>
    </source>
</evidence>
<evidence type="ECO:0000256" key="3">
    <source>
        <dbReference type="ARBA" id="ARBA00023004"/>
    </source>
</evidence>
<comment type="caution">
    <text evidence="7">The sequence shown here is derived from an EMBL/GenBank/DDBJ whole genome shotgun (WGS) entry which is preliminary data.</text>
</comment>
<protein>
    <submittedName>
        <fullName evidence="7">Cytochrome c55X</fullName>
    </submittedName>
</protein>
<feature type="signal peptide" evidence="5">
    <location>
        <begin position="1"/>
        <end position="19"/>
    </location>
</feature>
<dbReference type="GO" id="GO:0020037">
    <property type="term" value="F:heme binding"/>
    <property type="evidence" value="ECO:0007669"/>
    <property type="project" value="InterPro"/>
</dbReference>
<dbReference type="GO" id="GO:0046872">
    <property type="term" value="F:metal ion binding"/>
    <property type="evidence" value="ECO:0007669"/>
    <property type="project" value="UniProtKB-KW"/>
</dbReference>
<reference evidence="7 8" key="1">
    <citation type="submission" date="2018-05" db="EMBL/GenBank/DDBJ databases">
        <title>Genomic Encyclopedia of Type Strains, Phase IV (KMG-IV): sequencing the most valuable type-strain genomes for metagenomic binning, comparative biology and taxonomic classification.</title>
        <authorList>
            <person name="Goeker M."/>
        </authorList>
    </citation>
    <scope>NUCLEOTIDE SEQUENCE [LARGE SCALE GENOMIC DNA]</scope>
    <source>
        <strain evidence="7 8">DSM 29661</strain>
    </source>
</reference>
<keyword evidence="5" id="KW-0732">Signal</keyword>
<dbReference type="PROSITE" id="PS51007">
    <property type="entry name" value="CYTC"/>
    <property type="match status" value="1"/>
</dbReference>
<evidence type="ECO:0000259" key="6">
    <source>
        <dbReference type="PROSITE" id="PS51007"/>
    </source>
</evidence>
<dbReference type="RefSeq" id="WP_245906884.1">
    <property type="nucleotide sequence ID" value="NZ_DAIMVG010000225.1"/>
</dbReference>
<accession>A0A318KHD6</accession>
<organism evidence="7 8">
    <name type="scientific">Rivihabitans pingtungensis</name>
    <dbReference type="NCBI Taxonomy" id="1054498"/>
    <lineage>
        <taxon>Bacteria</taxon>
        <taxon>Pseudomonadati</taxon>
        <taxon>Pseudomonadota</taxon>
        <taxon>Betaproteobacteria</taxon>
        <taxon>Neisseriales</taxon>
        <taxon>Aquaspirillaceae</taxon>
        <taxon>Rivihabitans</taxon>
    </lineage>
</organism>
<gene>
    <name evidence="7" type="ORF">DFR34_11860</name>
</gene>
<dbReference type="GO" id="GO:0009055">
    <property type="term" value="F:electron transfer activity"/>
    <property type="evidence" value="ECO:0007669"/>
    <property type="project" value="InterPro"/>
</dbReference>
<feature type="chain" id="PRO_5016353096" evidence="5">
    <location>
        <begin position="20"/>
        <end position="106"/>
    </location>
</feature>
<evidence type="ECO:0000313" key="7">
    <source>
        <dbReference type="EMBL" id="PXX77251.1"/>
    </source>
</evidence>
<dbReference type="Proteomes" id="UP000247555">
    <property type="component" value="Unassembled WGS sequence"/>
</dbReference>
<dbReference type="SUPFAM" id="SSF46626">
    <property type="entry name" value="Cytochrome c"/>
    <property type="match status" value="1"/>
</dbReference>
<evidence type="ECO:0000256" key="4">
    <source>
        <dbReference type="PROSITE-ProRule" id="PRU00433"/>
    </source>
</evidence>
<evidence type="ECO:0000256" key="5">
    <source>
        <dbReference type="SAM" id="SignalP"/>
    </source>
</evidence>
<keyword evidence="3 4" id="KW-0408">Iron</keyword>